<comment type="subcellular location">
    <subcellularLocation>
        <location evidence="1 8">Cell membrane</location>
        <topology evidence="1 8">Multi-pass membrane protein</topology>
    </subcellularLocation>
</comment>
<dbReference type="InterPro" id="IPR035906">
    <property type="entry name" value="MetI-like_sf"/>
</dbReference>
<sequence>MDGLLDQVSTAAPRFWDGLVVTLQLGLGGAAVAFVIAVALGLLTLSPHVWLRAPGRVVVEFFRGTSLVVQLFFFFFVLPQIGLDFDPIPVGIIALGLNYGAYGAEVVRGSLAAVPKAQWEATTALSMGSFQRMVRIIWPQGWALMLPGLNNLLVMLVKGTALASFIFLHDVTFVADDLRRTMGKLFAFGAGFAIYYALNQLLSSGMRVLELRAQRRLGLKPESAKAAKRAEAVAGVG</sequence>
<dbReference type="Proteomes" id="UP000199220">
    <property type="component" value="Unassembled WGS sequence"/>
</dbReference>
<dbReference type="GO" id="GO:0043190">
    <property type="term" value="C:ATP-binding cassette (ABC) transporter complex"/>
    <property type="evidence" value="ECO:0007669"/>
    <property type="project" value="InterPro"/>
</dbReference>
<evidence type="ECO:0000256" key="4">
    <source>
        <dbReference type="ARBA" id="ARBA00022692"/>
    </source>
</evidence>
<feature type="transmembrane region" description="Helical" evidence="8">
    <location>
        <begin position="20"/>
        <end position="45"/>
    </location>
</feature>
<dbReference type="PANTHER" id="PTHR30614">
    <property type="entry name" value="MEMBRANE COMPONENT OF AMINO ACID ABC TRANSPORTER"/>
    <property type="match status" value="1"/>
</dbReference>
<dbReference type="OrthoDB" id="92598at2"/>
<dbReference type="AlphaFoldDB" id="A0A1H5D6E5"/>
<evidence type="ECO:0000256" key="1">
    <source>
        <dbReference type="ARBA" id="ARBA00004651"/>
    </source>
</evidence>
<keyword evidence="6 8" id="KW-1133">Transmembrane helix</keyword>
<evidence type="ECO:0000256" key="6">
    <source>
        <dbReference type="ARBA" id="ARBA00022989"/>
    </source>
</evidence>
<feature type="transmembrane region" description="Helical" evidence="8">
    <location>
        <begin position="152"/>
        <end position="173"/>
    </location>
</feature>
<dbReference type="InterPro" id="IPR043429">
    <property type="entry name" value="ArtM/GltK/GlnP/TcyL/YhdX-like"/>
</dbReference>
<evidence type="ECO:0000256" key="7">
    <source>
        <dbReference type="ARBA" id="ARBA00023136"/>
    </source>
</evidence>
<proteinExistence type="inferred from homology"/>
<evidence type="ECO:0000313" key="10">
    <source>
        <dbReference type="EMBL" id="SED74290.1"/>
    </source>
</evidence>
<dbReference type="STRING" id="648782.SAMN04488554_0579"/>
<keyword evidence="5" id="KW-0029">Amino-acid transport</keyword>
<name>A0A1H5D6E5_9MICO</name>
<dbReference type="EMBL" id="FNTX01000001">
    <property type="protein sequence ID" value="SED74290.1"/>
    <property type="molecule type" value="Genomic_DNA"/>
</dbReference>
<organism evidence="10 11">
    <name type="scientific">Ruania alba</name>
    <dbReference type="NCBI Taxonomy" id="648782"/>
    <lineage>
        <taxon>Bacteria</taxon>
        <taxon>Bacillati</taxon>
        <taxon>Actinomycetota</taxon>
        <taxon>Actinomycetes</taxon>
        <taxon>Micrococcales</taxon>
        <taxon>Ruaniaceae</taxon>
        <taxon>Ruania</taxon>
    </lineage>
</organism>
<dbReference type="GO" id="GO:0022857">
    <property type="term" value="F:transmembrane transporter activity"/>
    <property type="evidence" value="ECO:0007669"/>
    <property type="project" value="InterPro"/>
</dbReference>
<keyword evidence="2 8" id="KW-0813">Transport</keyword>
<feature type="domain" description="ABC transmembrane type-1" evidence="9">
    <location>
        <begin position="19"/>
        <end position="203"/>
    </location>
</feature>
<keyword evidence="7 8" id="KW-0472">Membrane</keyword>
<dbReference type="PROSITE" id="PS50928">
    <property type="entry name" value="ABC_TM1"/>
    <property type="match status" value="1"/>
</dbReference>
<evidence type="ECO:0000259" key="9">
    <source>
        <dbReference type="PROSITE" id="PS50928"/>
    </source>
</evidence>
<reference evidence="11" key="1">
    <citation type="submission" date="2016-10" db="EMBL/GenBank/DDBJ databases">
        <authorList>
            <person name="Varghese N."/>
            <person name="Submissions S."/>
        </authorList>
    </citation>
    <scope>NUCLEOTIDE SEQUENCE [LARGE SCALE GENOMIC DNA]</scope>
    <source>
        <strain evidence="11">DSM 21368</strain>
    </source>
</reference>
<feature type="transmembrane region" description="Helical" evidence="8">
    <location>
        <begin position="57"/>
        <end position="78"/>
    </location>
</feature>
<keyword evidence="3" id="KW-1003">Cell membrane</keyword>
<comment type="similarity">
    <text evidence="8">Belongs to the binding-protein-dependent transport system permease family.</text>
</comment>
<dbReference type="CDD" id="cd06261">
    <property type="entry name" value="TM_PBP2"/>
    <property type="match status" value="1"/>
</dbReference>
<gene>
    <name evidence="10" type="ORF">SAMN04488554_0579</name>
</gene>
<dbReference type="PANTHER" id="PTHR30614:SF0">
    <property type="entry name" value="L-CYSTINE TRANSPORT SYSTEM PERMEASE PROTEIN TCYL"/>
    <property type="match status" value="1"/>
</dbReference>
<feature type="transmembrane region" description="Helical" evidence="8">
    <location>
        <begin position="185"/>
        <end position="202"/>
    </location>
</feature>
<dbReference type="SUPFAM" id="SSF161098">
    <property type="entry name" value="MetI-like"/>
    <property type="match status" value="1"/>
</dbReference>
<evidence type="ECO:0000256" key="5">
    <source>
        <dbReference type="ARBA" id="ARBA00022970"/>
    </source>
</evidence>
<evidence type="ECO:0000256" key="3">
    <source>
        <dbReference type="ARBA" id="ARBA00022475"/>
    </source>
</evidence>
<dbReference type="Gene3D" id="1.10.3720.10">
    <property type="entry name" value="MetI-like"/>
    <property type="match status" value="1"/>
</dbReference>
<dbReference type="InterPro" id="IPR010065">
    <property type="entry name" value="AA_ABC_transptr_permease_3TM"/>
</dbReference>
<keyword evidence="11" id="KW-1185">Reference proteome</keyword>
<evidence type="ECO:0000313" key="11">
    <source>
        <dbReference type="Proteomes" id="UP000199220"/>
    </source>
</evidence>
<dbReference type="RefSeq" id="WP_089771605.1">
    <property type="nucleotide sequence ID" value="NZ_FNTX01000001.1"/>
</dbReference>
<accession>A0A1H5D6E5</accession>
<evidence type="ECO:0000256" key="8">
    <source>
        <dbReference type="RuleBase" id="RU363032"/>
    </source>
</evidence>
<protein>
    <submittedName>
        <fullName evidence="10">Amino acid ABC transporter membrane protein 1, PAAT family</fullName>
    </submittedName>
</protein>
<dbReference type="Pfam" id="PF00528">
    <property type="entry name" value="BPD_transp_1"/>
    <property type="match status" value="1"/>
</dbReference>
<keyword evidence="4 8" id="KW-0812">Transmembrane</keyword>
<dbReference type="GO" id="GO:0006865">
    <property type="term" value="P:amino acid transport"/>
    <property type="evidence" value="ECO:0007669"/>
    <property type="project" value="UniProtKB-KW"/>
</dbReference>
<dbReference type="InterPro" id="IPR000515">
    <property type="entry name" value="MetI-like"/>
</dbReference>
<dbReference type="NCBIfam" id="TIGR01726">
    <property type="entry name" value="HEQRo_perm_3TM"/>
    <property type="match status" value="1"/>
</dbReference>
<evidence type="ECO:0000256" key="2">
    <source>
        <dbReference type="ARBA" id="ARBA00022448"/>
    </source>
</evidence>